<dbReference type="EMBL" id="LMTZ01000105">
    <property type="protein sequence ID" value="KST65714.1"/>
    <property type="molecule type" value="Genomic_DNA"/>
</dbReference>
<evidence type="ECO:0008006" key="10">
    <source>
        <dbReference type="Google" id="ProtNLM"/>
    </source>
</evidence>
<keyword evidence="2 7" id="KW-0349">Heme</keyword>
<dbReference type="GO" id="GO:0004497">
    <property type="term" value="F:monooxygenase activity"/>
    <property type="evidence" value="ECO:0007669"/>
    <property type="project" value="UniProtKB-KW"/>
</dbReference>
<name>A0A0V7ZMW2_9CYAN</name>
<evidence type="ECO:0000256" key="2">
    <source>
        <dbReference type="ARBA" id="ARBA00022617"/>
    </source>
</evidence>
<evidence type="ECO:0000256" key="5">
    <source>
        <dbReference type="ARBA" id="ARBA00023004"/>
    </source>
</evidence>
<dbReference type="InterPro" id="IPR017972">
    <property type="entry name" value="Cyt_P450_CS"/>
</dbReference>
<keyword evidence="5 7" id="KW-0408">Iron</keyword>
<dbReference type="GO" id="GO:0005506">
    <property type="term" value="F:iron ion binding"/>
    <property type="evidence" value="ECO:0007669"/>
    <property type="project" value="InterPro"/>
</dbReference>
<keyword evidence="4 7" id="KW-0560">Oxidoreductase</keyword>
<gene>
    <name evidence="8" type="ORF">BC008_22315</name>
</gene>
<dbReference type="GO" id="GO:0016705">
    <property type="term" value="F:oxidoreductase activity, acting on paired donors, with incorporation or reduction of molecular oxygen"/>
    <property type="evidence" value="ECO:0007669"/>
    <property type="project" value="InterPro"/>
</dbReference>
<dbReference type="PANTHER" id="PTHR46696">
    <property type="entry name" value="P450, PUTATIVE (EUROFUNG)-RELATED"/>
    <property type="match status" value="1"/>
</dbReference>
<organism evidence="8 9">
    <name type="scientific">Mastigocoleus testarum BC008</name>
    <dbReference type="NCBI Taxonomy" id="371196"/>
    <lineage>
        <taxon>Bacteria</taxon>
        <taxon>Bacillati</taxon>
        <taxon>Cyanobacteriota</taxon>
        <taxon>Cyanophyceae</taxon>
        <taxon>Nostocales</taxon>
        <taxon>Hapalosiphonaceae</taxon>
        <taxon>Mastigocoleus</taxon>
    </lineage>
</organism>
<dbReference type="SUPFAM" id="SSF48264">
    <property type="entry name" value="Cytochrome P450"/>
    <property type="match status" value="1"/>
</dbReference>
<dbReference type="PANTHER" id="PTHR46696:SF6">
    <property type="entry name" value="P450, PUTATIVE (EUROFUNG)-RELATED"/>
    <property type="match status" value="1"/>
</dbReference>
<dbReference type="Proteomes" id="UP000053372">
    <property type="component" value="Unassembled WGS sequence"/>
</dbReference>
<evidence type="ECO:0000313" key="9">
    <source>
        <dbReference type="Proteomes" id="UP000053372"/>
    </source>
</evidence>
<accession>A0A0V7ZMW2</accession>
<reference evidence="8 9" key="1">
    <citation type="journal article" date="2015" name="Genome Announc.">
        <title>Draft Genome of the Euendolithic (true boring) Cyanobacterium Mastigocoleus testarum strain BC008.</title>
        <authorList>
            <person name="Guida B.S."/>
            <person name="Garcia-Pichel F."/>
        </authorList>
    </citation>
    <scope>NUCLEOTIDE SEQUENCE [LARGE SCALE GENOMIC DNA]</scope>
    <source>
        <strain evidence="8 9">BC008</strain>
    </source>
</reference>
<keyword evidence="6 7" id="KW-0503">Monooxygenase</keyword>
<evidence type="ECO:0000313" key="8">
    <source>
        <dbReference type="EMBL" id="KST65714.1"/>
    </source>
</evidence>
<dbReference type="PRINTS" id="PR00359">
    <property type="entry name" value="BP450"/>
</dbReference>
<keyword evidence="3 7" id="KW-0479">Metal-binding</keyword>
<evidence type="ECO:0000256" key="3">
    <source>
        <dbReference type="ARBA" id="ARBA00022723"/>
    </source>
</evidence>
<dbReference type="OrthoDB" id="9801155at2"/>
<proteinExistence type="inferred from homology"/>
<dbReference type="InterPro" id="IPR036396">
    <property type="entry name" value="Cyt_P450_sf"/>
</dbReference>
<dbReference type="Gene3D" id="1.10.630.10">
    <property type="entry name" value="Cytochrome P450"/>
    <property type="match status" value="1"/>
</dbReference>
<evidence type="ECO:0000256" key="6">
    <source>
        <dbReference type="ARBA" id="ARBA00023033"/>
    </source>
</evidence>
<protein>
    <recommendedName>
        <fullName evidence="10">Cytochrome</fullName>
    </recommendedName>
</protein>
<dbReference type="RefSeq" id="WP_058183986.1">
    <property type="nucleotide sequence ID" value="NZ_LMTZ01000105.1"/>
</dbReference>
<evidence type="ECO:0000256" key="1">
    <source>
        <dbReference type="ARBA" id="ARBA00010617"/>
    </source>
</evidence>
<dbReference type="GO" id="GO:0020037">
    <property type="term" value="F:heme binding"/>
    <property type="evidence" value="ECO:0007669"/>
    <property type="project" value="InterPro"/>
</dbReference>
<evidence type="ECO:0000256" key="7">
    <source>
        <dbReference type="RuleBase" id="RU000461"/>
    </source>
</evidence>
<keyword evidence="9" id="KW-1185">Reference proteome</keyword>
<dbReference type="AlphaFoldDB" id="A0A0V7ZMW2"/>
<comment type="similarity">
    <text evidence="1 7">Belongs to the cytochrome P450 family.</text>
</comment>
<dbReference type="FunFam" id="1.10.630.10:FF:000018">
    <property type="entry name" value="Cytochrome P450 monooxygenase"/>
    <property type="match status" value="1"/>
</dbReference>
<dbReference type="InterPro" id="IPR001128">
    <property type="entry name" value="Cyt_P450"/>
</dbReference>
<dbReference type="InterPro" id="IPR002397">
    <property type="entry name" value="Cyt_P450_B"/>
</dbReference>
<dbReference type="PROSITE" id="PS00086">
    <property type="entry name" value="CYTOCHROME_P450"/>
    <property type="match status" value="1"/>
</dbReference>
<sequence>MRADTFTKQDTDIASEYNPFIPPQLDNPYPIYARARKEAPVFYNTMLDLWIVTSYDDISHILKNPAYFSSIHNFDPAYPLPPEVVEILKQGYSKIFTMVVSDPPEHTRLRKQLQSVFNEKKFATMELRIKEISNELVDKFWHDGQADLVTQYSKLLPLTVMFDLMGLPRTDMNIIKQTCDEISILLWGQSVSLENQIAYAHNIVALQHYLAAQVEERRAAPRDDMLSELANTCVEGQMPLTTSEIVNLVTTLLFASNGTITYWLSNALMLLNHPAELQILREDLSLVDKYIEETIRMEPPIQGLIRTAKQDVKIRGIEIPAGARFQVMIASANRDETHFPDPDRFDIHREKLAYKHLGFGQGIHRCIGSYLAKVQGRIAIQVLLQRLPNLRRKQNQLLEFEPNLIFRILKGLIVEW</sequence>
<dbReference type="Pfam" id="PF00067">
    <property type="entry name" value="p450"/>
    <property type="match status" value="1"/>
</dbReference>
<evidence type="ECO:0000256" key="4">
    <source>
        <dbReference type="ARBA" id="ARBA00023002"/>
    </source>
</evidence>
<comment type="caution">
    <text evidence="8">The sequence shown here is derived from an EMBL/GenBank/DDBJ whole genome shotgun (WGS) entry which is preliminary data.</text>
</comment>